<sequence>MKRVVFLLLSTLLISVSALAIHKTENRNWLTEASEEERYERLEYYLGGFSSAMQETGERYAHVEQAIIDENYQLAAYHWQKIKDAIERGTMKRPDRRPNAERIFLGDPWQELLAALETEEPEDNKVRNRFKVAREACLACHIAEEVPFMNDQPLFTKSPIKDL</sequence>
<evidence type="ECO:0000313" key="2">
    <source>
        <dbReference type="EMBL" id="RUO25695.1"/>
    </source>
</evidence>
<dbReference type="Proteomes" id="UP000288293">
    <property type="component" value="Unassembled WGS sequence"/>
</dbReference>
<protein>
    <recommendedName>
        <fullName evidence="4">Cytochrome c domain-containing protein</fullName>
    </recommendedName>
</protein>
<name>A0A432W6J4_9GAMM</name>
<dbReference type="AlphaFoldDB" id="A0A432W6J4"/>
<evidence type="ECO:0008006" key="4">
    <source>
        <dbReference type="Google" id="ProtNLM"/>
    </source>
</evidence>
<gene>
    <name evidence="2" type="ORF">CWE09_02900</name>
</gene>
<keyword evidence="1" id="KW-0732">Signal</keyword>
<reference evidence="2 3" key="1">
    <citation type="journal article" date="2011" name="Front. Microbiol.">
        <title>Genomic signatures of strain selection and enhancement in Bacillus atrophaeus var. globigii, a historical biowarfare simulant.</title>
        <authorList>
            <person name="Gibbons H.S."/>
            <person name="Broomall S.M."/>
            <person name="McNew L.A."/>
            <person name="Daligault H."/>
            <person name="Chapman C."/>
            <person name="Bruce D."/>
            <person name="Karavis M."/>
            <person name="Krepps M."/>
            <person name="McGregor P.A."/>
            <person name="Hong C."/>
            <person name="Park K.H."/>
            <person name="Akmal A."/>
            <person name="Feldman A."/>
            <person name="Lin J.S."/>
            <person name="Chang W.E."/>
            <person name="Higgs B.W."/>
            <person name="Demirev P."/>
            <person name="Lindquist J."/>
            <person name="Liem A."/>
            <person name="Fochler E."/>
            <person name="Read T.D."/>
            <person name="Tapia R."/>
            <person name="Johnson S."/>
            <person name="Bishop-Lilly K.A."/>
            <person name="Detter C."/>
            <person name="Han C."/>
            <person name="Sozhamannan S."/>
            <person name="Rosenzweig C.N."/>
            <person name="Skowronski E.W."/>
        </authorList>
    </citation>
    <scope>NUCLEOTIDE SEQUENCE [LARGE SCALE GENOMIC DNA]</scope>
    <source>
        <strain evidence="2 3">MLST1</strain>
    </source>
</reference>
<comment type="caution">
    <text evidence="2">The sequence shown here is derived from an EMBL/GenBank/DDBJ whole genome shotgun (WGS) entry which is preliminary data.</text>
</comment>
<accession>A0A432W6J4</accession>
<feature type="signal peptide" evidence="1">
    <location>
        <begin position="1"/>
        <end position="20"/>
    </location>
</feature>
<dbReference type="OrthoDB" id="6402114at2"/>
<proteinExistence type="predicted"/>
<keyword evidence="3" id="KW-1185">Reference proteome</keyword>
<dbReference type="EMBL" id="PIPL01000001">
    <property type="protein sequence ID" value="RUO25695.1"/>
    <property type="molecule type" value="Genomic_DNA"/>
</dbReference>
<feature type="chain" id="PRO_5019105729" description="Cytochrome c domain-containing protein" evidence="1">
    <location>
        <begin position="21"/>
        <end position="163"/>
    </location>
</feature>
<evidence type="ECO:0000313" key="3">
    <source>
        <dbReference type="Proteomes" id="UP000288293"/>
    </source>
</evidence>
<dbReference type="RefSeq" id="WP_126802495.1">
    <property type="nucleotide sequence ID" value="NZ_PIPL01000001.1"/>
</dbReference>
<evidence type="ECO:0000256" key="1">
    <source>
        <dbReference type="SAM" id="SignalP"/>
    </source>
</evidence>
<organism evidence="2 3">
    <name type="scientific">Aliidiomarina minuta</name>
    <dbReference type="NCBI Taxonomy" id="880057"/>
    <lineage>
        <taxon>Bacteria</taxon>
        <taxon>Pseudomonadati</taxon>
        <taxon>Pseudomonadota</taxon>
        <taxon>Gammaproteobacteria</taxon>
        <taxon>Alteromonadales</taxon>
        <taxon>Idiomarinaceae</taxon>
        <taxon>Aliidiomarina</taxon>
    </lineage>
</organism>